<dbReference type="InterPro" id="IPR011990">
    <property type="entry name" value="TPR-like_helical_dom_sf"/>
</dbReference>
<dbReference type="Proteomes" id="UP001152523">
    <property type="component" value="Unassembled WGS sequence"/>
</dbReference>
<feature type="repeat" description="PPR" evidence="3">
    <location>
        <begin position="436"/>
        <end position="470"/>
    </location>
</feature>
<dbReference type="InterPro" id="IPR050667">
    <property type="entry name" value="PPR-containing_protein"/>
</dbReference>
<evidence type="ECO:0000313" key="4">
    <source>
        <dbReference type="EMBL" id="CAH9126465.1"/>
    </source>
</evidence>
<dbReference type="PANTHER" id="PTHR47939">
    <property type="entry name" value="MEMBRANE-ASSOCIATED SALT-INDUCIBLE PROTEIN-LIKE"/>
    <property type="match status" value="1"/>
</dbReference>
<evidence type="ECO:0008006" key="6">
    <source>
        <dbReference type="Google" id="ProtNLM"/>
    </source>
</evidence>
<dbReference type="PROSITE" id="PS51375">
    <property type="entry name" value="PPR"/>
    <property type="match status" value="4"/>
</dbReference>
<name>A0AAV0ETB6_9ASTE</name>
<evidence type="ECO:0000256" key="2">
    <source>
        <dbReference type="ARBA" id="ARBA00022737"/>
    </source>
</evidence>
<keyword evidence="5" id="KW-1185">Reference proteome</keyword>
<feature type="repeat" description="PPR" evidence="3">
    <location>
        <begin position="401"/>
        <end position="435"/>
    </location>
</feature>
<dbReference type="InterPro" id="IPR002885">
    <property type="entry name" value="PPR_rpt"/>
</dbReference>
<dbReference type="Pfam" id="PF13041">
    <property type="entry name" value="PPR_2"/>
    <property type="match status" value="2"/>
</dbReference>
<comment type="caution">
    <text evidence="4">The sequence shown here is derived from an EMBL/GenBank/DDBJ whole genome shotgun (WGS) entry which is preliminary data.</text>
</comment>
<dbReference type="NCBIfam" id="TIGR00756">
    <property type="entry name" value="PPR"/>
    <property type="match status" value="3"/>
</dbReference>
<organism evidence="4 5">
    <name type="scientific">Cuscuta epithymum</name>
    <dbReference type="NCBI Taxonomy" id="186058"/>
    <lineage>
        <taxon>Eukaryota</taxon>
        <taxon>Viridiplantae</taxon>
        <taxon>Streptophyta</taxon>
        <taxon>Embryophyta</taxon>
        <taxon>Tracheophyta</taxon>
        <taxon>Spermatophyta</taxon>
        <taxon>Magnoliopsida</taxon>
        <taxon>eudicotyledons</taxon>
        <taxon>Gunneridae</taxon>
        <taxon>Pentapetalae</taxon>
        <taxon>asterids</taxon>
        <taxon>lamiids</taxon>
        <taxon>Solanales</taxon>
        <taxon>Convolvulaceae</taxon>
        <taxon>Cuscuteae</taxon>
        <taxon>Cuscuta</taxon>
        <taxon>Cuscuta subgen. Cuscuta</taxon>
    </lineage>
</organism>
<dbReference type="Gene3D" id="1.25.40.10">
    <property type="entry name" value="Tetratricopeptide repeat domain"/>
    <property type="match status" value="4"/>
</dbReference>
<evidence type="ECO:0000313" key="5">
    <source>
        <dbReference type="Proteomes" id="UP001152523"/>
    </source>
</evidence>
<accession>A0AAV0ETB6</accession>
<dbReference type="EMBL" id="CAMAPF010000942">
    <property type="protein sequence ID" value="CAH9126465.1"/>
    <property type="molecule type" value="Genomic_DNA"/>
</dbReference>
<dbReference type="AlphaFoldDB" id="A0AAV0ETB6"/>
<dbReference type="PANTHER" id="PTHR47939:SF13">
    <property type="entry name" value="OS03G0201400 PROTEIN"/>
    <property type="match status" value="1"/>
</dbReference>
<evidence type="ECO:0000256" key="3">
    <source>
        <dbReference type="PROSITE-ProRule" id="PRU00708"/>
    </source>
</evidence>
<sequence>MINPSRGELARIISKTLITATKQVAPSQTWKWTPSLEQALHRLGCRQLLSPTLVARVIDPYLLHHHSIALGFFDWSSQQPGFSHNSLSYQSIIKALSHSRNFIAVERILKQSKSQKLILPPYVYRAVIASQISSKKTQVAFSTFKEVSSVLSEIGPQTCNSLLAALSSEGDLCGAQNVFDEMNLRGVQLNTLGFGVFVWNFCRYKGLEMTLNVLEEVRKIDFSGIIGSIIAVLVMHGLCSSSFVSESVVALDELRKRDCKPDFIAYRVVSEALRGMGNVVDVEMVLKKKRKLGVAPRSNDYKEFVFSLISERLISEAKELGEVIMNGNFPMDDYLLNVLIGSVSAVDPHSSMLFFNFMVDKDVFPTLLTLNNLGRNLCKQGKVEMLVEVFQKLSARAYFRDQQSYKVMITLFCEAGQVKEAYDLLCEMKRKGFDLDISSYNSLLQACCSEDLVRPAKRLWDEMFANGCPGNIKTYNILIQKFTEVGEAEEAYRLFQHMSEKGVAPDETTYKSILKGLCQGSQAKDLTLALHVFNISIAQSSILAQKVLGSFVLYLCTGGYVLPALKLLQSHTNYIASLDSHLTVLRFLTDAGEDSLALEHLKLVKDNSPFMLQALKNEILSLSRPNSIMELLKEVEKTV</sequence>
<dbReference type="Pfam" id="PF01535">
    <property type="entry name" value="PPR"/>
    <property type="match status" value="1"/>
</dbReference>
<evidence type="ECO:0000256" key="1">
    <source>
        <dbReference type="ARBA" id="ARBA00007626"/>
    </source>
</evidence>
<gene>
    <name evidence="4" type="ORF">CEPIT_LOCUS27552</name>
</gene>
<protein>
    <recommendedName>
        <fullName evidence="6">Pentatricopeptide repeat-containing protein</fullName>
    </recommendedName>
</protein>
<feature type="repeat" description="PPR" evidence="3">
    <location>
        <begin position="155"/>
        <end position="189"/>
    </location>
</feature>
<proteinExistence type="inferred from homology"/>
<feature type="repeat" description="PPR" evidence="3">
    <location>
        <begin position="471"/>
        <end position="505"/>
    </location>
</feature>
<keyword evidence="2" id="KW-0677">Repeat</keyword>
<comment type="similarity">
    <text evidence="1">Belongs to the PPR family. P subfamily.</text>
</comment>
<reference evidence="4" key="1">
    <citation type="submission" date="2022-07" db="EMBL/GenBank/DDBJ databases">
        <authorList>
            <person name="Macas J."/>
            <person name="Novak P."/>
            <person name="Neumann P."/>
        </authorList>
    </citation>
    <scope>NUCLEOTIDE SEQUENCE</scope>
</reference>